<feature type="domain" description="Knr4/Smi1-like" evidence="1">
    <location>
        <begin position="7"/>
        <end position="136"/>
    </location>
</feature>
<dbReference type="Proteomes" id="UP000187412">
    <property type="component" value="Unassembled WGS sequence"/>
</dbReference>
<dbReference type="InterPro" id="IPR037883">
    <property type="entry name" value="Knr4/Smi1-like_sf"/>
</dbReference>
<dbReference type="Pfam" id="PF09346">
    <property type="entry name" value="SMI1_KNR4"/>
    <property type="match status" value="1"/>
</dbReference>
<gene>
    <name evidence="2" type="ORF">BSK56_33080</name>
</gene>
<proteinExistence type="predicted"/>
<dbReference type="RefSeq" id="WP_076114598.1">
    <property type="nucleotide sequence ID" value="NZ_MPTB01000097.1"/>
</dbReference>
<dbReference type="SUPFAM" id="SSF160631">
    <property type="entry name" value="SMI1/KNR4-like"/>
    <property type="match status" value="1"/>
</dbReference>
<reference evidence="2 3" key="1">
    <citation type="submission" date="2016-10" db="EMBL/GenBank/DDBJ databases">
        <title>Paenibacillus species isolates.</title>
        <authorList>
            <person name="Beno S.M."/>
        </authorList>
    </citation>
    <scope>NUCLEOTIDE SEQUENCE [LARGE SCALE GENOMIC DNA]</scope>
    <source>
        <strain evidence="2 3">FSL H7-0744</strain>
    </source>
</reference>
<sequence length="143" mass="16575">MHSNQEVLTEARLQVFERIIGVQLPNHYRDFLLRYNGGYPKPYYFTISEEQGMGMVNIFYGIGGMYDNLDKKIDIFDDILNAGFLPIADDSGGNQICIGLTEKCFGNIYFGIHDEDTEDMDNMYFISENFKVFLENLYDDTEE</sequence>
<name>A0ABX3GRA7_PAEBO</name>
<evidence type="ECO:0000259" key="1">
    <source>
        <dbReference type="SMART" id="SM00860"/>
    </source>
</evidence>
<keyword evidence="3" id="KW-1185">Reference proteome</keyword>
<evidence type="ECO:0000313" key="3">
    <source>
        <dbReference type="Proteomes" id="UP000187412"/>
    </source>
</evidence>
<comment type="caution">
    <text evidence="2">The sequence shown here is derived from an EMBL/GenBank/DDBJ whole genome shotgun (WGS) entry which is preliminary data.</text>
</comment>
<accession>A0ABX3GRA7</accession>
<protein>
    <submittedName>
        <fullName evidence="2">SMI1/KNR4 family protein</fullName>
    </submittedName>
</protein>
<organism evidence="2 3">
    <name type="scientific">Paenibacillus borealis</name>
    <dbReference type="NCBI Taxonomy" id="160799"/>
    <lineage>
        <taxon>Bacteria</taxon>
        <taxon>Bacillati</taxon>
        <taxon>Bacillota</taxon>
        <taxon>Bacilli</taxon>
        <taxon>Bacillales</taxon>
        <taxon>Paenibacillaceae</taxon>
        <taxon>Paenibacillus</taxon>
    </lineage>
</organism>
<evidence type="ECO:0000313" key="2">
    <source>
        <dbReference type="EMBL" id="OMD35311.1"/>
    </source>
</evidence>
<dbReference type="Gene3D" id="3.40.1580.10">
    <property type="entry name" value="SMI1/KNR4-like"/>
    <property type="match status" value="1"/>
</dbReference>
<dbReference type="InterPro" id="IPR018958">
    <property type="entry name" value="Knr4/Smi1-like_dom"/>
</dbReference>
<dbReference type="EMBL" id="MPTB01000097">
    <property type="protein sequence ID" value="OMD35311.1"/>
    <property type="molecule type" value="Genomic_DNA"/>
</dbReference>
<dbReference type="SMART" id="SM00860">
    <property type="entry name" value="SMI1_KNR4"/>
    <property type="match status" value="1"/>
</dbReference>